<evidence type="ECO:0000256" key="2">
    <source>
        <dbReference type="SAM" id="SignalP"/>
    </source>
</evidence>
<evidence type="ECO:0008006" key="5">
    <source>
        <dbReference type="Google" id="ProtNLM"/>
    </source>
</evidence>
<reference evidence="3 4" key="1">
    <citation type="submission" date="2020-02" db="EMBL/GenBank/DDBJ databases">
        <authorList>
            <person name="Ferguson B K."/>
        </authorList>
    </citation>
    <scope>NUCLEOTIDE SEQUENCE [LARGE SCALE GENOMIC DNA]</scope>
</reference>
<feature type="chain" id="PRO_5026343406" description="DDE Tnp4 domain-containing protein" evidence="2">
    <location>
        <begin position="20"/>
        <end position="212"/>
    </location>
</feature>
<feature type="compositionally biased region" description="Basic and acidic residues" evidence="1">
    <location>
        <begin position="26"/>
        <end position="43"/>
    </location>
</feature>
<keyword evidence="4" id="KW-1185">Reference proteome</keyword>
<gene>
    <name evidence="3" type="ORF">NTEN_LOCUS7518</name>
</gene>
<dbReference type="EMBL" id="CADCXU010011339">
    <property type="protein sequence ID" value="CAB0001731.1"/>
    <property type="molecule type" value="Genomic_DNA"/>
</dbReference>
<name>A0A6H5GI94_9HEMI</name>
<feature type="signal peptide" evidence="2">
    <location>
        <begin position="1"/>
        <end position="19"/>
    </location>
</feature>
<evidence type="ECO:0000313" key="3">
    <source>
        <dbReference type="EMBL" id="CAB0001731.1"/>
    </source>
</evidence>
<protein>
    <recommendedName>
        <fullName evidence="5">DDE Tnp4 domain-containing protein</fullName>
    </recommendedName>
</protein>
<accession>A0A6H5GI94</accession>
<evidence type="ECO:0000256" key="1">
    <source>
        <dbReference type="SAM" id="MobiDB-lite"/>
    </source>
</evidence>
<proteinExistence type="predicted"/>
<dbReference type="Proteomes" id="UP000479000">
    <property type="component" value="Unassembled WGS sequence"/>
</dbReference>
<dbReference type="OrthoDB" id="6734249at2759"/>
<keyword evidence="2" id="KW-0732">Signal</keyword>
<feature type="non-terminal residue" evidence="3">
    <location>
        <position position="212"/>
    </location>
</feature>
<feature type="region of interest" description="Disordered" evidence="1">
    <location>
        <begin position="24"/>
        <end position="48"/>
    </location>
</feature>
<evidence type="ECO:0000313" key="4">
    <source>
        <dbReference type="Proteomes" id="UP000479000"/>
    </source>
</evidence>
<sequence length="212" mass="24011">MFCILALIIVRIIPFFGLSSLTGKRPSTEEQHQGTTPKKEKISAETTSRSGNGVFERWRSVPLSRCRTFLPAYCLRSTSISTKCIAGVVVDTKLIFTNAYINRIDSSNRDEFDSDSDDVPNRWQESMGSFYRMSALGRCLRKTNAAEDDEFFLPGGYHLVGDCTYPLFTRLMVPFGQSGNDDSKIKYDKYLHKARCHVDQALGKLIARFPRI</sequence>
<organism evidence="3 4">
    <name type="scientific">Nesidiocoris tenuis</name>
    <dbReference type="NCBI Taxonomy" id="355587"/>
    <lineage>
        <taxon>Eukaryota</taxon>
        <taxon>Metazoa</taxon>
        <taxon>Ecdysozoa</taxon>
        <taxon>Arthropoda</taxon>
        <taxon>Hexapoda</taxon>
        <taxon>Insecta</taxon>
        <taxon>Pterygota</taxon>
        <taxon>Neoptera</taxon>
        <taxon>Paraneoptera</taxon>
        <taxon>Hemiptera</taxon>
        <taxon>Heteroptera</taxon>
        <taxon>Panheteroptera</taxon>
        <taxon>Cimicomorpha</taxon>
        <taxon>Miridae</taxon>
        <taxon>Dicyphina</taxon>
        <taxon>Nesidiocoris</taxon>
    </lineage>
</organism>
<dbReference type="AlphaFoldDB" id="A0A6H5GI94"/>